<evidence type="ECO:0000313" key="1">
    <source>
        <dbReference type="EMBL" id="OGZ98873.1"/>
    </source>
</evidence>
<sequence>MTAQAVRKDEPKIELSCREAQLLLRTISLDVAMGDVEKVSDEQRAAMVHASECNDCVKKGFLEILGGPPLDCKHALEIWAGMNLYRGSIGTTPFGYAHTLREKLALEHIFGRQLKTDAGAFQGLGLQWWDHNRFGKCDLVPCKKTNLFVLGCDSTRSCGAVYENYHQFLLELFFRKGWGIETVLDKQVAFLEEELKRSHAHEEVKSSARRVLGIAQIVVLWLSQDRDVLSDHFPHRKFLVTLIRESFGDDPSGLVFRAVCGNDCSRLGRDCGVNCFAAFHSASGLFDFIDQKLVLSGTSRRLSRFDFVFKPEANSSVV</sequence>
<dbReference type="Proteomes" id="UP000179023">
    <property type="component" value="Unassembled WGS sequence"/>
</dbReference>
<accession>A0A1G2KHW8</accession>
<dbReference type="AlphaFoldDB" id="A0A1G2KHW8"/>
<dbReference type="STRING" id="1802270.A3C07_04745"/>
<proteinExistence type="predicted"/>
<evidence type="ECO:0000313" key="2">
    <source>
        <dbReference type="Proteomes" id="UP000179023"/>
    </source>
</evidence>
<protein>
    <submittedName>
        <fullName evidence="1">Uncharacterized protein</fullName>
    </submittedName>
</protein>
<gene>
    <name evidence="1" type="ORF">A3C07_04745</name>
</gene>
<name>A0A1G2KHW8_9BACT</name>
<comment type="caution">
    <text evidence="1">The sequence shown here is derived from an EMBL/GenBank/DDBJ whole genome shotgun (WGS) entry which is preliminary data.</text>
</comment>
<dbReference type="EMBL" id="MHQI01000054">
    <property type="protein sequence ID" value="OGZ98873.1"/>
    <property type="molecule type" value="Genomic_DNA"/>
</dbReference>
<organism evidence="1 2">
    <name type="scientific">Candidatus Sungbacteria bacterium RIFCSPHIGHO2_02_FULL_47_11</name>
    <dbReference type="NCBI Taxonomy" id="1802270"/>
    <lineage>
        <taxon>Bacteria</taxon>
        <taxon>Candidatus Sungiibacteriota</taxon>
    </lineage>
</organism>
<reference evidence="1 2" key="1">
    <citation type="journal article" date="2016" name="Nat. Commun.">
        <title>Thousands of microbial genomes shed light on interconnected biogeochemical processes in an aquifer system.</title>
        <authorList>
            <person name="Anantharaman K."/>
            <person name="Brown C.T."/>
            <person name="Hug L.A."/>
            <person name="Sharon I."/>
            <person name="Castelle C.J."/>
            <person name="Probst A.J."/>
            <person name="Thomas B.C."/>
            <person name="Singh A."/>
            <person name="Wilkins M.J."/>
            <person name="Karaoz U."/>
            <person name="Brodie E.L."/>
            <person name="Williams K.H."/>
            <person name="Hubbard S.S."/>
            <person name="Banfield J.F."/>
        </authorList>
    </citation>
    <scope>NUCLEOTIDE SEQUENCE [LARGE SCALE GENOMIC DNA]</scope>
</reference>